<dbReference type="InterPro" id="IPR002938">
    <property type="entry name" value="FAD-bd"/>
</dbReference>
<dbReference type="Pfam" id="PF01494">
    <property type="entry name" value="FAD_binding_3"/>
    <property type="match status" value="1"/>
</dbReference>
<keyword evidence="3" id="KW-1185">Reference proteome</keyword>
<name>A0A5B2XNT8_9PSEU</name>
<dbReference type="InterPro" id="IPR051704">
    <property type="entry name" value="FAD_aromatic-hydroxylase"/>
</dbReference>
<dbReference type="Gene3D" id="3.50.50.60">
    <property type="entry name" value="FAD/NAD(P)-binding domain"/>
    <property type="match status" value="1"/>
</dbReference>
<reference evidence="2 3" key="2">
    <citation type="submission" date="2019-09" db="EMBL/GenBank/DDBJ databases">
        <authorList>
            <person name="Jin C."/>
        </authorList>
    </citation>
    <scope>NUCLEOTIDE SEQUENCE [LARGE SCALE GENOMIC DNA]</scope>
    <source>
        <strain evidence="2 3">AN110305</strain>
    </source>
</reference>
<dbReference type="OrthoDB" id="3356051at2"/>
<comment type="caution">
    <text evidence="2">The sequence shown here is derived from an EMBL/GenBank/DDBJ whole genome shotgun (WGS) entry which is preliminary data.</text>
</comment>
<organism evidence="2 3">
    <name type="scientific">Solihabitans fulvus</name>
    <dbReference type="NCBI Taxonomy" id="1892852"/>
    <lineage>
        <taxon>Bacteria</taxon>
        <taxon>Bacillati</taxon>
        <taxon>Actinomycetota</taxon>
        <taxon>Actinomycetes</taxon>
        <taxon>Pseudonocardiales</taxon>
        <taxon>Pseudonocardiaceae</taxon>
        <taxon>Solihabitans</taxon>
    </lineage>
</organism>
<evidence type="ECO:0000313" key="2">
    <source>
        <dbReference type="EMBL" id="KAA2264805.1"/>
    </source>
</evidence>
<protein>
    <submittedName>
        <fullName evidence="2">FAD-dependent oxidoreductase</fullName>
    </submittedName>
</protein>
<dbReference type="Gene3D" id="3.30.9.10">
    <property type="entry name" value="D-Amino Acid Oxidase, subunit A, domain 2"/>
    <property type="match status" value="1"/>
</dbReference>
<dbReference type="PANTHER" id="PTHR46865:SF2">
    <property type="entry name" value="MONOOXYGENASE"/>
    <property type="match status" value="1"/>
</dbReference>
<gene>
    <name evidence="2" type="ORF">F0L68_06920</name>
</gene>
<dbReference type="Proteomes" id="UP000323454">
    <property type="component" value="Unassembled WGS sequence"/>
</dbReference>
<dbReference type="EMBL" id="VUOB01000010">
    <property type="protein sequence ID" value="KAA2264805.1"/>
    <property type="molecule type" value="Genomic_DNA"/>
</dbReference>
<accession>A0A5B2XNT8</accession>
<dbReference type="PRINTS" id="PR00420">
    <property type="entry name" value="RNGMNOXGNASE"/>
</dbReference>
<evidence type="ECO:0000259" key="1">
    <source>
        <dbReference type="Pfam" id="PF01494"/>
    </source>
</evidence>
<dbReference type="AlphaFoldDB" id="A0A5B2XNT8"/>
<reference evidence="2 3" key="1">
    <citation type="submission" date="2019-09" db="EMBL/GenBank/DDBJ databases">
        <title>Goodfellowia gen. nov., a new genus of the Pseudonocardineae related to Actinoalloteichus, containing Goodfellowia coeruleoviolacea gen. nov., comb. nov. gen. nov., comb. nov.</title>
        <authorList>
            <person name="Labeda D."/>
        </authorList>
    </citation>
    <scope>NUCLEOTIDE SEQUENCE [LARGE SCALE GENOMIC DNA]</scope>
    <source>
        <strain evidence="2 3">AN110305</strain>
    </source>
</reference>
<dbReference type="PANTHER" id="PTHR46865">
    <property type="entry name" value="OXIDOREDUCTASE-RELATED"/>
    <property type="match status" value="1"/>
</dbReference>
<sequence length="400" mass="43212">MKNTNVLISGAGIAGPALAYWLERRGFTATVVERAAGLREGGSAVDFRGEQMRLLERMEVLADIRAKETAMGAEVVVDENGRELVSLPSSFFAGEVEIARGDLTRILYERTKDSAEYVFGDWITSLTETPDGVDVTFAHGEPRRFDLVVGADGLHSAVRRLAFGEEEQFRTDLGFYIAGFSTDNTLGLDHTGRIYNEPGRGVMVSSSRDHAKADVMFVFEAANLPYARRDAGQQKRIVAEAFAGVGWETPGLVRAMWEAEDMYFDSLSQIHLDRWSTGRVVLLGDAAWASGPGGSATGLAMLGAYVLASELAAADGDHATAFAAYEAHLRPGAALGQKQAKGAGPFLAPVTEKKIKQRNRVYRMLSTKILAGLFNKITAGAANKVKVKDYPTLPTVSRAA</sequence>
<dbReference type="SUPFAM" id="SSF51905">
    <property type="entry name" value="FAD/NAD(P)-binding domain"/>
    <property type="match status" value="1"/>
</dbReference>
<evidence type="ECO:0000313" key="3">
    <source>
        <dbReference type="Proteomes" id="UP000323454"/>
    </source>
</evidence>
<proteinExistence type="predicted"/>
<feature type="domain" description="FAD-binding" evidence="1">
    <location>
        <begin position="4"/>
        <end position="319"/>
    </location>
</feature>
<dbReference type="GO" id="GO:0071949">
    <property type="term" value="F:FAD binding"/>
    <property type="evidence" value="ECO:0007669"/>
    <property type="project" value="InterPro"/>
</dbReference>
<dbReference type="RefSeq" id="WP_149848604.1">
    <property type="nucleotide sequence ID" value="NZ_VUOB01000010.1"/>
</dbReference>
<dbReference type="InterPro" id="IPR036188">
    <property type="entry name" value="FAD/NAD-bd_sf"/>
</dbReference>